<comment type="caution">
    <text evidence="3">The sequence shown here is derived from an EMBL/GenBank/DDBJ whole genome shotgun (WGS) entry which is preliminary data.</text>
</comment>
<feature type="region of interest" description="Disordered" evidence="1">
    <location>
        <begin position="270"/>
        <end position="342"/>
    </location>
</feature>
<accession>A0ABS1SF24</accession>
<protein>
    <submittedName>
        <fullName evidence="3">VWA domain-containing protein</fullName>
    </submittedName>
</protein>
<dbReference type="Proteomes" id="UP001645859">
    <property type="component" value="Unassembled WGS sequence"/>
</dbReference>
<evidence type="ECO:0000313" key="3">
    <source>
        <dbReference type="EMBL" id="MBL3679152.1"/>
    </source>
</evidence>
<feature type="compositionally biased region" description="Low complexity" evidence="1">
    <location>
        <begin position="273"/>
        <end position="285"/>
    </location>
</feature>
<feature type="compositionally biased region" description="Low complexity" evidence="1">
    <location>
        <begin position="245"/>
        <end position="258"/>
    </location>
</feature>
<dbReference type="InterPro" id="IPR036465">
    <property type="entry name" value="vWFA_dom_sf"/>
</dbReference>
<dbReference type="InterPro" id="IPR002035">
    <property type="entry name" value="VWF_A"/>
</dbReference>
<evidence type="ECO:0000259" key="2">
    <source>
        <dbReference type="PROSITE" id="PS50234"/>
    </source>
</evidence>
<dbReference type="SUPFAM" id="SSF53300">
    <property type="entry name" value="vWA-like"/>
    <property type="match status" value="1"/>
</dbReference>
<feature type="region of interest" description="Disordered" evidence="1">
    <location>
        <begin position="218"/>
        <end position="258"/>
    </location>
</feature>
<gene>
    <name evidence="3" type="ORF">D3230_07550</name>
</gene>
<dbReference type="SMART" id="SM00327">
    <property type="entry name" value="VWA"/>
    <property type="match status" value="1"/>
</dbReference>
<dbReference type="RefSeq" id="WP_344118216.1">
    <property type="nucleotide sequence ID" value="NZ_BAAAPI010000013.1"/>
</dbReference>
<name>A0ABS1SF24_9MICO</name>
<dbReference type="PROSITE" id="PS50234">
    <property type="entry name" value="VWFA"/>
    <property type="match status" value="1"/>
</dbReference>
<reference evidence="3 4" key="1">
    <citation type="submission" date="2018-09" db="EMBL/GenBank/DDBJ databases">
        <title>Comparative genomics of Leucobacter spp.</title>
        <authorList>
            <person name="Reis A.C."/>
            <person name="Kolvenbach B.A."/>
            <person name="Corvini P.F.X."/>
            <person name="Nunes O.C."/>
        </authorList>
    </citation>
    <scope>NUCLEOTIDE SEQUENCE [LARGE SCALE GENOMIC DNA]</scope>
    <source>
        <strain evidence="3 4">TAN 31504</strain>
    </source>
</reference>
<evidence type="ECO:0000256" key="1">
    <source>
        <dbReference type="SAM" id="MobiDB-lite"/>
    </source>
</evidence>
<proteinExistence type="predicted"/>
<evidence type="ECO:0000313" key="4">
    <source>
        <dbReference type="Proteomes" id="UP001645859"/>
    </source>
</evidence>
<dbReference type="Pfam" id="PF00092">
    <property type="entry name" value="VWA"/>
    <property type="match status" value="1"/>
</dbReference>
<dbReference type="CDD" id="cd00198">
    <property type="entry name" value="vWFA"/>
    <property type="match status" value="1"/>
</dbReference>
<dbReference type="Gene3D" id="3.40.50.410">
    <property type="entry name" value="von Willebrand factor, type A domain"/>
    <property type="match status" value="1"/>
</dbReference>
<dbReference type="EMBL" id="QYAC01000003">
    <property type="protein sequence ID" value="MBL3679152.1"/>
    <property type="molecule type" value="Genomic_DNA"/>
</dbReference>
<sequence length="633" mass="64795">MDVTERGIDLAAQLRSAGRVLGLDVSVTDAEEWELGPTHATVGLGFFRSRGYSDADTAALVLRDFWAGVRVPRLAPARAYRRDAVAARSPELAPLLAVIDRAHAGAELCAAMPGVRRPLDAATLRGVPEELRERGLEEQWCGALLRVSAGAATVRVDEPVRAELARLLGGAPGHVPPGVLQRVLGLEPGITPGARFDRALAVLVPPLQRLRARAGRGIADGRGETAGSDTAGADGAELGLGHGAAAGDADGADGAEAADAADTIADTGEADAPDAAAASDPGPVDTASLTESRSETPPVSLIDVPLPARASGALTEPPGVAAGEPAGGTPGGAGSAPGPSRGLAQASLAEYRARVGRWEPEIARVREVWRSVLAPGQRERRVLSRRPAAEGVVLHRERLAATVTEIRAGVPRPPAFRTRERRARDAEGLGRIDTMLVLDRSASMGGAASEACADAALVLLEALAAVARDIARVEQQHAIALGTALRSGLIVFDDVPRVVAPLSRAVAEDTRASLVASVRSASGRTDTAEALRVAGAELGVILGEVPETRPGRDVARRRLLVLVGDGECEDPAELAAVVAQLRAGGVEVCGIGIGSAPGMSLLGAGVRRIASARELPAALGAMLAAVPVPVSGD</sequence>
<organism evidence="3 4">
    <name type="scientific">Leucobacter chromiireducens subsp. solipictus</name>
    <dbReference type="NCBI Taxonomy" id="398235"/>
    <lineage>
        <taxon>Bacteria</taxon>
        <taxon>Bacillati</taxon>
        <taxon>Actinomycetota</taxon>
        <taxon>Actinomycetes</taxon>
        <taxon>Micrococcales</taxon>
        <taxon>Microbacteriaceae</taxon>
        <taxon>Leucobacter</taxon>
    </lineage>
</organism>
<feature type="compositionally biased region" description="Polar residues" evidence="1">
    <location>
        <begin position="287"/>
        <end position="297"/>
    </location>
</feature>
<feature type="domain" description="VWFA" evidence="2">
    <location>
        <begin position="433"/>
        <end position="611"/>
    </location>
</feature>
<feature type="compositionally biased region" description="Gly residues" evidence="1">
    <location>
        <begin position="325"/>
        <end position="335"/>
    </location>
</feature>
<keyword evidence="4" id="KW-1185">Reference proteome</keyword>
<feature type="compositionally biased region" description="Low complexity" evidence="1">
    <location>
        <begin position="225"/>
        <end position="237"/>
    </location>
</feature>